<reference evidence="4 5" key="1">
    <citation type="submission" date="2020-08" db="EMBL/GenBank/DDBJ databases">
        <title>Acidobacteriota in marine sediments use diverse sulfur dissimilation pathways.</title>
        <authorList>
            <person name="Wasmund K."/>
        </authorList>
    </citation>
    <scope>NUCLEOTIDE SEQUENCE [LARGE SCALE GENOMIC DNA]</scope>
    <source>
        <strain evidence="4">MAG AM3-A</strain>
    </source>
</reference>
<dbReference type="Proteomes" id="UP000598633">
    <property type="component" value="Unassembled WGS sequence"/>
</dbReference>
<evidence type="ECO:0000259" key="3">
    <source>
        <dbReference type="Pfam" id="PF18912"/>
    </source>
</evidence>
<dbReference type="InterPro" id="IPR044005">
    <property type="entry name" value="DZR_2"/>
</dbReference>
<name>A0A8J6YC31_9BACT</name>
<evidence type="ECO:0000313" key="4">
    <source>
        <dbReference type="EMBL" id="MBD3871150.1"/>
    </source>
</evidence>
<dbReference type="InterPro" id="IPR029057">
    <property type="entry name" value="PRTase-like"/>
</dbReference>
<dbReference type="Pfam" id="PF18912">
    <property type="entry name" value="DZR_2"/>
    <property type="match status" value="1"/>
</dbReference>
<dbReference type="SUPFAM" id="SSF53271">
    <property type="entry name" value="PRTase-like"/>
    <property type="match status" value="1"/>
</dbReference>
<evidence type="ECO:0000259" key="2">
    <source>
        <dbReference type="Pfam" id="PF00156"/>
    </source>
</evidence>
<comment type="similarity">
    <text evidence="1">Belongs to the ComF/GntX family.</text>
</comment>
<proteinExistence type="inferred from homology"/>
<dbReference type="AlphaFoldDB" id="A0A8J6YC31"/>
<dbReference type="Gene3D" id="3.40.50.2020">
    <property type="match status" value="1"/>
</dbReference>
<feature type="domain" description="Double zinc ribbon" evidence="3">
    <location>
        <begin position="11"/>
        <end position="67"/>
    </location>
</feature>
<accession>A0A8J6YC31</accession>
<dbReference type="EMBL" id="JACXWA010000120">
    <property type="protein sequence ID" value="MBD3871150.1"/>
    <property type="molecule type" value="Genomic_DNA"/>
</dbReference>
<evidence type="ECO:0000313" key="5">
    <source>
        <dbReference type="Proteomes" id="UP000598633"/>
    </source>
</evidence>
<dbReference type="Pfam" id="PF00156">
    <property type="entry name" value="Pribosyltran"/>
    <property type="match status" value="1"/>
</dbReference>
<dbReference type="PANTHER" id="PTHR47505:SF1">
    <property type="entry name" value="DNA UTILIZATION PROTEIN YHGH"/>
    <property type="match status" value="1"/>
</dbReference>
<comment type="caution">
    <text evidence="4">The sequence shown here is derived from an EMBL/GenBank/DDBJ whole genome shotgun (WGS) entry which is preliminary data.</text>
</comment>
<organism evidence="4 5">
    <name type="scientific">Candidatus Sulfomarinibacter kjeldsenii</name>
    <dbReference type="NCBI Taxonomy" id="2885994"/>
    <lineage>
        <taxon>Bacteria</taxon>
        <taxon>Pseudomonadati</taxon>
        <taxon>Acidobacteriota</taxon>
        <taxon>Thermoanaerobaculia</taxon>
        <taxon>Thermoanaerobaculales</taxon>
        <taxon>Candidatus Sulfomarinibacteraceae</taxon>
        <taxon>Candidatus Sulfomarinibacter</taxon>
    </lineage>
</organism>
<dbReference type="CDD" id="cd06223">
    <property type="entry name" value="PRTases_typeI"/>
    <property type="match status" value="1"/>
</dbReference>
<gene>
    <name evidence="4" type="ORF">IFJ97_07320</name>
</gene>
<dbReference type="InterPro" id="IPR051910">
    <property type="entry name" value="ComF/GntX_DNA_util-trans"/>
</dbReference>
<feature type="domain" description="Phosphoribosyltransferase" evidence="2">
    <location>
        <begin position="181"/>
        <end position="237"/>
    </location>
</feature>
<evidence type="ECO:0000256" key="1">
    <source>
        <dbReference type="ARBA" id="ARBA00008007"/>
    </source>
</evidence>
<protein>
    <submittedName>
        <fullName evidence="4">ComF family protein</fullName>
    </submittedName>
</protein>
<dbReference type="PANTHER" id="PTHR47505">
    <property type="entry name" value="DNA UTILIZATION PROTEIN YHGH"/>
    <property type="match status" value="1"/>
</dbReference>
<sequence length="240" mass="25570">MQTGGALAAAIEALLPGMCPHCDHPLDGTDRGLCGSCWSLTVPRAGSACRHCGVPIQDSSEPCLACLQAPPPQSATVAWGEHDGVLRTAILALKHGGRDDLAAPLGDRLAASVAAESWASLIDCIVPIPSHPWRRLKKPWAASELLAESVSRRIERPAIRLLRRHGLVRQTGRSRARRLELSQTSFSARSEADGRSPLLIDDVMTTGTTLKRAAQALRHAGASAVYCAVCAHAPDSRRFS</sequence>
<dbReference type="InterPro" id="IPR000836">
    <property type="entry name" value="PRTase_dom"/>
</dbReference>